<sequence length="157" mass="18409">MVIFLEQLEVNYVFVNPPVTKEARDSTIVPRDLDVDATTKAKFDKDNRTHKKLDISLEELISHMKIKEVNRLKDKALITSNEFYLKVNLVEFGFGPKFNRLKTTKISKKNVKLQNKKAVNFKKSEKNKSNNFLNCYMCGKFGNKTYQCYQCYQRSDH</sequence>
<dbReference type="EMBL" id="JARKNE010000008">
    <property type="protein sequence ID" value="KAK5811976.1"/>
    <property type="molecule type" value="Genomic_DNA"/>
</dbReference>
<keyword evidence="2" id="KW-1185">Reference proteome</keyword>
<name>A0ABR0P3K7_GOSAR</name>
<organism evidence="1 2">
    <name type="scientific">Gossypium arboreum</name>
    <name type="common">Tree cotton</name>
    <name type="synonym">Gossypium nanking</name>
    <dbReference type="NCBI Taxonomy" id="29729"/>
    <lineage>
        <taxon>Eukaryota</taxon>
        <taxon>Viridiplantae</taxon>
        <taxon>Streptophyta</taxon>
        <taxon>Embryophyta</taxon>
        <taxon>Tracheophyta</taxon>
        <taxon>Spermatophyta</taxon>
        <taxon>Magnoliopsida</taxon>
        <taxon>eudicotyledons</taxon>
        <taxon>Gunneridae</taxon>
        <taxon>Pentapetalae</taxon>
        <taxon>rosids</taxon>
        <taxon>malvids</taxon>
        <taxon>Malvales</taxon>
        <taxon>Malvaceae</taxon>
        <taxon>Malvoideae</taxon>
        <taxon>Gossypium</taxon>
    </lineage>
</organism>
<proteinExistence type="predicted"/>
<accession>A0ABR0P3K7</accession>
<protein>
    <submittedName>
        <fullName evidence="1">Uncharacterized protein</fullName>
    </submittedName>
</protein>
<evidence type="ECO:0000313" key="2">
    <source>
        <dbReference type="Proteomes" id="UP001358586"/>
    </source>
</evidence>
<reference evidence="1 2" key="1">
    <citation type="submission" date="2023-03" db="EMBL/GenBank/DDBJ databases">
        <title>WGS of Gossypium arboreum.</title>
        <authorList>
            <person name="Yu D."/>
        </authorList>
    </citation>
    <scope>NUCLEOTIDE SEQUENCE [LARGE SCALE GENOMIC DNA]</scope>
    <source>
        <tissue evidence="1">Leaf</tissue>
    </source>
</reference>
<evidence type="ECO:0000313" key="1">
    <source>
        <dbReference type="EMBL" id="KAK5811976.1"/>
    </source>
</evidence>
<comment type="caution">
    <text evidence="1">The sequence shown here is derived from an EMBL/GenBank/DDBJ whole genome shotgun (WGS) entry which is preliminary data.</text>
</comment>
<gene>
    <name evidence="1" type="ORF">PVK06_027370</name>
</gene>
<dbReference type="Proteomes" id="UP001358586">
    <property type="component" value="Chromosome 8"/>
</dbReference>